<evidence type="ECO:0000313" key="2">
    <source>
        <dbReference type="Proteomes" id="UP000827872"/>
    </source>
</evidence>
<keyword evidence="2" id="KW-1185">Reference proteome</keyword>
<proteinExistence type="predicted"/>
<protein>
    <submittedName>
        <fullName evidence="1">Uncharacterized protein</fullName>
    </submittedName>
</protein>
<organism evidence="1 2">
    <name type="scientific">Sphaerodactylus townsendi</name>
    <dbReference type="NCBI Taxonomy" id="933632"/>
    <lineage>
        <taxon>Eukaryota</taxon>
        <taxon>Metazoa</taxon>
        <taxon>Chordata</taxon>
        <taxon>Craniata</taxon>
        <taxon>Vertebrata</taxon>
        <taxon>Euteleostomi</taxon>
        <taxon>Lepidosauria</taxon>
        <taxon>Squamata</taxon>
        <taxon>Bifurcata</taxon>
        <taxon>Gekkota</taxon>
        <taxon>Sphaerodactylidae</taxon>
        <taxon>Sphaerodactylus</taxon>
    </lineage>
</organism>
<dbReference type="Proteomes" id="UP000827872">
    <property type="component" value="Linkage Group LG12"/>
</dbReference>
<sequence length="150" mass="16419">MFLPSTTLSSLHLKSPGISQSKVVNPISTLGDTLILGKLTSCLALSACHVDLHTPLSVSQGPSCCAFNLSQEGMLTEFPWEYGKPCENFTLIFGSSSPFYAHATSHKTFLLYFTLSLLNRDSPYFFALLFVEFIDHSLTSKQAQSTNCLA</sequence>
<name>A0ACB8EZG6_9SAUR</name>
<evidence type="ECO:0000313" key="1">
    <source>
        <dbReference type="EMBL" id="KAH7997999.1"/>
    </source>
</evidence>
<gene>
    <name evidence="1" type="ORF">K3G42_011359</name>
</gene>
<reference evidence="1" key="1">
    <citation type="submission" date="2021-08" db="EMBL/GenBank/DDBJ databases">
        <title>The first chromosome-level gecko genome reveals the dynamic sex chromosomes of Neotropical dwarf geckos (Sphaerodactylidae: Sphaerodactylus).</title>
        <authorList>
            <person name="Pinto B.J."/>
            <person name="Keating S.E."/>
            <person name="Gamble T."/>
        </authorList>
    </citation>
    <scope>NUCLEOTIDE SEQUENCE</scope>
    <source>
        <strain evidence="1">TG3544</strain>
    </source>
</reference>
<comment type="caution">
    <text evidence="1">The sequence shown here is derived from an EMBL/GenBank/DDBJ whole genome shotgun (WGS) entry which is preliminary data.</text>
</comment>
<dbReference type="EMBL" id="CM037625">
    <property type="protein sequence ID" value="KAH7997999.1"/>
    <property type="molecule type" value="Genomic_DNA"/>
</dbReference>
<accession>A0ACB8EZG6</accession>